<dbReference type="Pfam" id="PF04145">
    <property type="entry name" value="Ctr"/>
    <property type="match status" value="1"/>
</dbReference>
<dbReference type="OrthoDB" id="161814at2759"/>
<name>A0A8H3IKD8_9LECA</name>
<dbReference type="AlphaFoldDB" id="A0A8H3IKD8"/>
<keyword evidence="6" id="KW-1185">Reference proteome</keyword>
<reference evidence="5" key="1">
    <citation type="submission" date="2021-03" db="EMBL/GenBank/DDBJ databases">
        <authorList>
            <person name="Tagirdzhanova G."/>
        </authorList>
    </citation>
    <scope>NUCLEOTIDE SEQUENCE</scope>
</reference>
<organism evidence="5 6">
    <name type="scientific">Gomphillus americanus</name>
    <dbReference type="NCBI Taxonomy" id="1940652"/>
    <lineage>
        <taxon>Eukaryota</taxon>
        <taxon>Fungi</taxon>
        <taxon>Dikarya</taxon>
        <taxon>Ascomycota</taxon>
        <taxon>Pezizomycotina</taxon>
        <taxon>Lecanoromycetes</taxon>
        <taxon>OSLEUM clade</taxon>
        <taxon>Ostropomycetidae</taxon>
        <taxon>Ostropales</taxon>
        <taxon>Graphidaceae</taxon>
        <taxon>Gomphilloideae</taxon>
        <taxon>Gomphillus</taxon>
    </lineage>
</organism>
<keyword evidence="4" id="KW-0186">Copper</keyword>
<evidence type="ECO:0000256" key="1">
    <source>
        <dbReference type="ARBA" id="ARBA00022692"/>
    </source>
</evidence>
<comment type="similarity">
    <text evidence="4">Belongs to the copper transporter (Ctr) (TC 1.A.56) family. SLC31A subfamily.</text>
</comment>
<evidence type="ECO:0000256" key="2">
    <source>
        <dbReference type="ARBA" id="ARBA00022989"/>
    </source>
</evidence>
<keyword evidence="3 4" id="KW-0472">Membrane</keyword>
<keyword evidence="4" id="KW-0187">Copper transport</keyword>
<accession>A0A8H3IKD8</accession>
<evidence type="ECO:0000313" key="6">
    <source>
        <dbReference type="Proteomes" id="UP000664169"/>
    </source>
</evidence>
<comment type="subcellular location">
    <subcellularLocation>
        <location evidence="4">Membrane</location>
        <topology evidence="4">Multi-pass membrane protein</topology>
    </subcellularLocation>
</comment>
<evidence type="ECO:0000313" key="5">
    <source>
        <dbReference type="EMBL" id="CAF9918695.1"/>
    </source>
</evidence>
<keyword evidence="1 4" id="KW-0812">Transmembrane</keyword>
<dbReference type="PANTHER" id="PTHR12483:SF115">
    <property type="entry name" value="COPPER TRANSPORT PROTEIN"/>
    <property type="match status" value="1"/>
</dbReference>
<dbReference type="Proteomes" id="UP000664169">
    <property type="component" value="Unassembled WGS sequence"/>
</dbReference>
<dbReference type="InterPro" id="IPR007274">
    <property type="entry name" value="Cop_transporter"/>
</dbReference>
<dbReference type="PANTHER" id="PTHR12483">
    <property type="entry name" value="SOLUTE CARRIER FAMILY 31 COPPER TRANSPORTERS"/>
    <property type="match status" value="1"/>
</dbReference>
<keyword evidence="4" id="KW-0813">Transport</keyword>
<dbReference type="GO" id="GO:0005375">
    <property type="term" value="F:copper ion transmembrane transporter activity"/>
    <property type="evidence" value="ECO:0007669"/>
    <property type="project" value="UniProtKB-UniRule"/>
</dbReference>
<proteinExistence type="inferred from homology"/>
<gene>
    <name evidence="5" type="ORF">GOMPHAMPRED_001597</name>
</gene>
<protein>
    <recommendedName>
        <fullName evidence="4">Copper transport protein</fullName>
    </recommendedName>
</protein>
<feature type="transmembrane region" description="Helical" evidence="4">
    <location>
        <begin position="20"/>
        <end position="42"/>
    </location>
</feature>
<dbReference type="GO" id="GO:0016020">
    <property type="term" value="C:membrane"/>
    <property type="evidence" value="ECO:0007669"/>
    <property type="project" value="UniProtKB-SubCell"/>
</dbReference>
<evidence type="ECO:0000256" key="4">
    <source>
        <dbReference type="RuleBase" id="RU367022"/>
    </source>
</evidence>
<keyword evidence="2 4" id="KW-1133">Transmembrane helix</keyword>
<sequence length="104" mass="12041">MLFNWDVENVCVVFSSWRVTGWGTFLISLLGVIALTAGYEFVREMSRRYEASSAEYLNSLPTEDETESRSPRWLGKQSDQALQKTKITKAVFYAVQVFYSFFIM</sequence>
<keyword evidence="4" id="KW-0406">Ion transport</keyword>
<comment type="caution">
    <text evidence="5">The sequence shown here is derived from an EMBL/GenBank/DDBJ whole genome shotgun (WGS) entry which is preliminary data.</text>
</comment>
<evidence type="ECO:0000256" key="3">
    <source>
        <dbReference type="ARBA" id="ARBA00023136"/>
    </source>
</evidence>
<dbReference type="EMBL" id="CAJPDQ010000013">
    <property type="protein sequence ID" value="CAF9918695.1"/>
    <property type="molecule type" value="Genomic_DNA"/>
</dbReference>